<evidence type="ECO:0000259" key="1">
    <source>
        <dbReference type="Pfam" id="PF01370"/>
    </source>
</evidence>
<protein>
    <submittedName>
        <fullName evidence="2">NAD-dependent epimerase/dehydratase family protein</fullName>
    </submittedName>
</protein>
<dbReference type="Proteomes" id="UP000523955">
    <property type="component" value="Unassembled WGS sequence"/>
</dbReference>
<comment type="caution">
    <text evidence="2">The sequence shown here is derived from an EMBL/GenBank/DDBJ whole genome shotgun (WGS) entry which is preliminary data.</text>
</comment>
<dbReference type="AlphaFoldDB" id="A0A7X0VBC1"/>
<sequence length="303" mass="33138">MYALLQDGVDVRGVDAFTDYYAHSSKLKNLELSGLAADRFRRSLVSELTASDLEGVDVVFHLAAQPGVRDSWGHFGTYLRHNLEETNALAIAARAAGVKRIVFASSSSVYGDAASYPTSEASQTMPRSPYGVTKLAAESLLRAHANISDYELILMRFFTVYGPGQRPDMAIQRLIECALDTSDREFHLFGDGHQRRDFTYVGDLVRALRASAVVPMPERISTVNVGGAGDISMLELIDMVEVATQSKIRLVHEPVQVGDVVRTGADPARARDLLGWSTAVQATEGVQRQVDYVRRGGMAEWSG</sequence>
<evidence type="ECO:0000313" key="2">
    <source>
        <dbReference type="EMBL" id="MBB6628511.1"/>
    </source>
</evidence>
<dbReference type="Gene3D" id="3.90.25.10">
    <property type="entry name" value="UDP-galactose 4-epimerase, domain 1"/>
    <property type="match status" value="1"/>
</dbReference>
<dbReference type="PANTHER" id="PTHR43245">
    <property type="entry name" value="BIFUNCTIONAL POLYMYXIN RESISTANCE PROTEIN ARNA"/>
    <property type="match status" value="1"/>
</dbReference>
<organism evidence="2 3">
    <name type="scientific">Nocardioides luti</name>
    <dbReference type="NCBI Taxonomy" id="2761101"/>
    <lineage>
        <taxon>Bacteria</taxon>
        <taxon>Bacillati</taxon>
        <taxon>Actinomycetota</taxon>
        <taxon>Actinomycetes</taxon>
        <taxon>Propionibacteriales</taxon>
        <taxon>Nocardioidaceae</taxon>
        <taxon>Nocardioides</taxon>
    </lineage>
</organism>
<gene>
    <name evidence="2" type="ORF">H5V45_14395</name>
</gene>
<feature type="domain" description="NAD-dependent epimerase/dehydratase" evidence="1">
    <location>
        <begin position="3"/>
        <end position="211"/>
    </location>
</feature>
<dbReference type="Pfam" id="PF01370">
    <property type="entry name" value="Epimerase"/>
    <property type="match status" value="1"/>
</dbReference>
<keyword evidence="3" id="KW-1185">Reference proteome</keyword>
<dbReference type="PANTHER" id="PTHR43245:SF13">
    <property type="entry name" value="UDP-D-APIOSE_UDP-D-XYLOSE SYNTHASE 2"/>
    <property type="match status" value="1"/>
</dbReference>
<accession>A0A7X0VBC1</accession>
<dbReference type="InterPro" id="IPR001509">
    <property type="entry name" value="Epimerase_deHydtase"/>
</dbReference>
<reference evidence="2 3" key="1">
    <citation type="submission" date="2020-08" db="EMBL/GenBank/DDBJ databases">
        <authorList>
            <person name="Seo M.-J."/>
        </authorList>
    </citation>
    <scope>NUCLEOTIDE SEQUENCE [LARGE SCALE GENOMIC DNA]</scope>
    <source>
        <strain evidence="2 3">KIGAM211</strain>
    </source>
</reference>
<dbReference type="InterPro" id="IPR036291">
    <property type="entry name" value="NAD(P)-bd_dom_sf"/>
</dbReference>
<name>A0A7X0VBC1_9ACTN</name>
<proteinExistence type="predicted"/>
<evidence type="ECO:0000313" key="3">
    <source>
        <dbReference type="Proteomes" id="UP000523955"/>
    </source>
</evidence>
<dbReference type="PROSITE" id="PS00061">
    <property type="entry name" value="ADH_SHORT"/>
    <property type="match status" value="1"/>
</dbReference>
<dbReference type="EMBL" id="JACKXE010000001">
    <property type="protein sequence ID" value="MBB6628511.1"/>
    <property type="molecule type" value="Genomic_DNA"/>
</dbReference>
<dbReference type="InterPro" id="IPR050177">
    <property type="entry name" value="Lipid_A_modif_metabolic_enz"/>
</dbReference>
<dbReference type="PRINTS" id="PR01713">
    <property type="entry name" value="NUCEPIMERASE"/>
</dbReference>
<dbReference type="Gene3D" id="3.40.50.720">
    <property type="entry name" value="NAD(P)-binding Rossmann-like Domain"/>
    <property type="match status" value="1"/>
</dbReference>
<dbReference type="InterPro" id="IPR020904">
    <property type="entry name" value="Sc_DH/Rdtase_CS"/>
</dbReference>
<dbReference type="SUPFAM" id="SSF51735">
    <property type="entry name" value="NAD(P)-binding Rossmann-fold domains"/>
    <property type="match status" value="1"/>
</dbReference>